<dbReference type="InterPro" id="IPR040611">
    <property type="entry name" value="AlkX_C"/>
</dbReference>
<reference evidence="5 7" key="2">
    <citation type="submission" date="2016-01" db="EMBL/GenBank/DDBJ databases">
        <title>The new phylogeny of the genus Mycobacterium.</title>
        <authorList>
            <person name="Tarcisio F."/>
            <person name="Conor M."/>
            <person name="Antonella G."/>
            <person name="Elisabetta G."/>
            <person name="Giulia F.S."/>
            <person name="Sara T."/>
            <person name="Anna F."/>
            <person name="Clotilde B."/>
            <person name="Roberto B."/>
            <person name="Veronica D.S."/>
            <person name="Fabio R."/>
            <person name="Monica P."/>
            <person name="Olivier J."/>
            <person name="Enrico T."/>
            <person name="Nicola S."/>
        </authorList>
    </citation>
    <scope>NUCLEOTIDE SEQUENCE [LARGE SCALE GENOMIC DNA]</scope>
    <source>
        <strain evidence="5 7">CCUG 50187</strain>
    </source>
</reference>
<organism evidence="4 6">
    <name type="scientific">Mycolicibacterium conceptionense</name>
    <dbReference type="NCBI Taxonomy" id="451644"/>
    <lineage>
        <taxon>Bacteria</taxon>
        <taxon>Bacillati</taxon>
        <taxon>Actinomycetota</taxon>
        <taxon>Actinomycetes</taxon>
        <taxon>Mycobacteriales</taxon>
        <taxon>Mycobacteriaceae</taxon>
        <taxon>Mycolicibacterium</taxon>
    </lineage>
</organism>
<dbReference type="GeneID" id="44297875"/>
<reference evidence="4 6" key="1">
    <citation type="submission" date="2015-03" db="EMBL/GenBank/DDBJ databases">
        <authorList>
            <person name="Murphy D."/>
        </authorList>
    </citation>
    <scope>NUCLEOTIDE SEQUENCE [LARGE SCALE GENOMIC DNA]</scope>
    <source>
        <strain evidence="4 6">D16</strain>
    </source>
</reference>
<evidence type="ECO:0000313" key="7">
    <source>
        <dbReference type="Proteomes" id="UP000193811"/>
    </source>
</evidence>
<sequence>METRDTLDITPWGPIIPAAPATETAARILDAARARFATQGITRTTMSELAADAGISRKWLYRHFDNRDAVVRALIGRDAQRVIDSVTALYTDANDPLGAMIDALTTVVELLREDQLLRRLVETEPQALAPFLTTGAATLMRPAIEVTVGLLEQHFEMASHENATVTAEALIRLTLSAVLSEAATTDFDDPGQRRQFFAIAVSRLIVPPHTIKPS</sequence>
<keyword evidence="7" id="KW-1185">Reference proteome</keyword>
<evidence type="ECO:0000313" key="6">
    <source>
        <dbReference type="Proteomes" id="UP000182227"/>
    </source>
</evidence>
<dbReference type="Proteomes" id="UP000182227">
    <property type="component" value="Unassembled WGS sequence"/>
</dbReference>
<dbReference type="InterPro" id="IPR001647">
    <property type="entry name" value="HTH_TetR"/>
</dbReference>
<dbReference type="GO" id="GO:0003700">
    <property type="term" value="F:DNA-binding transcription factor activity"/>
    <property type="evidence" value="ECO:0007669"/>
    <property type="project" value="TreeGrafter"/>
</dbReference>
<dbReference type="Gene3D" id="1.10.357.10">
    <property type="entry name" value="Tetracycline Repressor, domain 2"/>
    <property type="match status" value="1"/>
</dbReference>
<dbReference type="Proteomes" id="UP000193811">
    <property type="component" value="Unassembled WGS sequence"/>
</dbReference>
<dbReference type="PRINTS" id="PR00455">
    <property type="entry name" value="HTHTETR"/>
</dbReference>
<dbReference type="PROSITE" id="PS50977">
    <property type="entry name" value="HTH_TETR_2"/>
    <property type="match status" value="1"/>
</dbReference>
<accession>A0A0U1DHB8</accession>
<dbReference type="AlphaFoldDB" id="A0A0U1DHB8"/>
<dbReference type="InterPro" id="IPR050109">
    <property type="entry name" value="HTH-type_TetR-like_transc_reg"/>
</dbReference>
<dbReference type="PANTHER" id="PTHR30055">
    <property type="entry name" value="HTH-TYPE TRANSCRIPTIONAL REGULATOR RUTR"/>
    <property type="match status" value="1"/>
</dbReference>
<evidence type="ECO:0000313" key="5">
    <source>
        <dbReference type="EMBL" id="ORV24645.1"/>
    </source>
</evidence>
<dbReference type="SUPFAM" id="SSF46689">
    <property type="entry name" value="Homeodomain-like"/>
    <property type="match status" value="1"/>
</dbReference>
<dbReference type="InterPro" id="IPR009057">
    <property type="entry name" value="Homeodomain-like_sf"/>
</dbReference>
<evidence type="ECO:0000259" key="3">
    <source>
        <dbReference type="PROSITE" id="PS50977"/>
    </source>
</evidence>
<protein>
    <submittedName>
        <fullName evidence="4">TetR family transcriptional regulator</fullName>
    </submittedName>
</protein>
<gene>
    <name evidence="5" type="ORF">AWB98_20585</name>
    <name evidence="4" type="ORF">BN970_03533</name>
</gene>
<evidence type="ECO:0000256" key="1">
    <source>
        <dbReference type="ARBA" id="ARBA00023125"/>
    </source>
</evidence>
<feature type="domain" description="HTH tetR-type" evidence="3">
    <location>
        <begin position="22"/>
        <end position="82"/>
    </location>
</feature>
<name>A0A0U1DHB8_9MYCO</name>
<dbReference type="EMBL" id="LQOP01000020">
    <property type="protein sequence ID" value="ORV24645.1"/>
    <property type="molecule type" value="Genomic_DNA"/>
</dbReference>
<evidence type="ECO:0000313" key="4">
    <source>
        <dbReference type="EMBL" id="CQD16570.1"/>
    </source>
</evidence>
<dbReference type="EMBL" id="CTEF01000002">
    <property type="protein sequence ID" value="CQD16570.1"/>
    <property type="molecule type" value="Genomic_DNA"/>
</dbReference>
<dbReference type="PANTHER" id="PTHR30055:SF153">
    <property type="entry name" value="HTH-TYPE TRANSCRIPTIONAL REPRESSOR RV3405C"/>
    <property type="match status" value="1"/>
</dbReference>
<keyword evidence="1 2" id="KW-0238">DNA-binding</keyword>
<dbReference type="RefSeq" id="WP_085141443.1">
    <property type="nucleotide sequence ID" value="NZ_JACKVA010000009.1"/>
</dbReference>
<dbReference type="Pfam" id="PF00440">
    <property type="entry name" value="TetR_N"/>
    <property type="match status" value="1"/>
</dbReference>
<dbReference type="Pfam" id="PF18556">
    <property type="entry name" value="TetR_C_35"/>
    <property type="match status" value="1"/>
</dbReference>
<proteinExistence type="predicted"/>
<evidence type="ECO:0000256" key="2">
    <source>
        <dbReference type="PROSITE-ProRule" id="PRU00335"/>
    </source>
</evidence>
<dbReference type="GO" id="GO:0000976">
    <property type="term" value="F:transcription cis-regulatory region binding"/>
    <property type="evidence" value="ECO:0007669"/>
    <property type="project" value="TreeGrafter"/>
</dbReference>
<feature type="DNA-binding region" description="H-T-H motif" evidence="2">
    <location>
        <begin position="45"/>
        <end position="64"/>
    </location>
</feature>